<dbReference type="EMBL" id="JANPWB010000009">
    <property type="protein sequence ID" value="KAJ1158036.1"/>
    <property type="molecule type" value="Genomic_DNA"/>
</dbReference>
<evidence type="ECO:0000256" key="1">
    <source>
        <dbReference type="SAM" id="MobiDB-lite"/>
    </source>
</evidence>
<evidence type="ECO:0000313" key="2">
    <source>
        <dbReference type="EMBL" id="KAJ1158036.1"/>
    </source>
</evidence>
<feature type="region of interest" description="Disordered" evidence="1">
    <location>
        <begin position="34"/>
        <end position="80"/>
    </location>
</feature>
<feature type="region of interest" description="Disordered" evidence="1">
    <location>
        <begin position="1"/>
        <end position="20"/>
    </location>
</feature>
<dbReference type="AlphaFoldDB" id="A0AAV7S281"/>
<organism evidence="2 3">
    <name type="scientific">Pleurodeles waltl</name>
    <name type="common">Iberian ribbed newt</name>
    <dbReference type="NCBI Taxonomy" id="8319"/>
    <lineage>
        <taxon>Eukaryota</taxon>
        <taxon>Metazoa</taxon>
        <taxon>Chordata</taxon>
        <taxon>Craniata</taxon>
        <taxon>Vertebrata</taxon>
        <taxon>Euteleostomi</taxon>
        <taxon>Amphibia</taxon>
        <taxon>Batrachia</taxon>
        <taxon>Caudata</taxon>
        <taxon>Salamandroidea</taxon>
        <taxon>Salamandridae</taxon>
        <taxon>Pleurodelinae</taxon>
        <taxon>Pleurodeles</taxon>
    </lineage>
</organism>
<reference evidence="2" key="1">
    <citation type="journal article" date="2022" name="bioRxiv">
        <title>Sequencing and chromosome-scale assembly of the giantPleurodeles waltlgenome.</title>
        <authorList>
            <person name="Brown T."/>
            <person name="Elewa A."/>
            <person name="Iarovenko S."/>
            <person name="Subramanian E."/>
            <person name="Araus A.J."/>
            <person name="Petzold A."/>
            <person name="Susuki M."/>
            <person name="Suzuki K.-i.T."/>
            <person name="Hayashi T."/>
            <person name="Toyoda A."/>
            <person name="Oliveira C."/>
            <person name="Osipova E."/>
            <person name="Leigh N.D."/>
            <person name="Simon A."/>
            <person name="Yun M.H."/>
        </authorList>
    </citation>
    <scope>NUCLEOTIDE SEQUENCE</scope>
    <source>
        <strain evidence="2">20211129_DDA</strain>
        <tissue evidence="2">Liver</tissue>
    </source>
</reference>
<keyword evidence="3" id="KW-1185">Reference proteome</keyword>
<sequence length="80" mass="8592">MIVSVEVVNPHSPSPGASLRPVCSLGAREVSWKKQLRPPARHVSPSNQPRHRRSNVGTRPAAAGLRRGSREICGLHGARG</sequence>
<proteinExistence type="predicted"/>
<evidence type="ECO:0000313" key="3">
    <source>
        <dbReference type="Proteomes" id="UP001066276"/>
    </source>
</evidence>
<gene>
    <name evidence="2" type="ORF">NDU88_010732</name>
</gene>
<accession>A0AAV7S281</accession>
<protein>
    <submittedName>
        <fullName evidence="2">Uncharacterized protein</fullName>
    </submittedName>
</protein>
<comment type="caution">
    <text evidence="2">The sequence shown here is derived from an EMBL/GenBank/DDBJ whole genome shotgun (WGS) entry which is preliminary data.</text>
</comment>
<name>A0AAV7S281_PLEWA</name>
<dbReference type="Proteomes" id="UP001066276">
    <property type="component" value="Chromosome 5"/>
</dbReference>